<dbReference type="RefSeq" id="WP_328708852.1">
    <property type="nucleotide sequence ID" value="NZ_CP108085.1"/>
</dbReference>
<feature type="coiled-coil region" evidence="1">
    <location>
        <begin position="321"/>
        <end position="375"/>
    </location>
</feature>
<dbReference type="Proteomes" id="UP001432011">
    <property type="component" value="Chromosome"/>
</dbReference>
<sequence>MPEVGGPIDPTNEAHELIMLMFGGVSKGERNRIKVRVRTAMAAMAEIEGRYLGGRPPYGYRLIDLGPHPNPAKAADGKRLRGLDLDPYAGPVVQRIFREFLEGKGLFAIAEGLTRDGIPSPSAHDPNRNRHRSGIAWSKSAIRAILTNPRYTGRQVWNRQRKDEVLLDVEDVTLGHTTKLRWNDSEKWIFSERVVHPQLVDDVSFRDAQDMLAGRGRGSCEHAPHRSRHPYAFKGVVICGICERKMQSQWVNEAPYYRCTFPREYALGNKLDHPRNVYLREDAILRRVDRWLCKAFAPHRVAQTIDEMYVDQADTGHDAKAEIAKAKIAQAETKMARYRAALEAGGDPEEIGKWIAEAKAERVRAEAELRTTTRSARMSREEITALVAEIGDMARAITEVPTERKSEVYQRLGLRLTYHPGKAKVRAEVNLSPHIVKRFVSEGGHARYVHTLRGVHHTRSPWSGGLSGGRAEYSSCSPHPTCDDRWCRATGADRGRRVVQAHARALPAPW</sequence>
<dbReference type="Pfam" id="PF13408">
    <property type="entry name" value="Zn_ribbon_recom"/>
    <property type="match status" value="1"/>
</dbReference>
<dbReference type="InterPro" id="IPR038109">
    <property type="entry name" value="DNA_bind_recomb_sf"/>
</dbReference>
<keyword evidence="4" id="KW-1185">Reference proteome</keyword>
<dbReference type="PROSITE" id="PS51737">
    <property type="entry name" value="RECOMBINASE_DNA_BIND"/>
    <property type="match status" value="1"/>
</dbReference>
<dbReference type="PANTHER" id="PTHR30461">
    <property type="entry name" value="DNA-INVERTASE FROM LAMBDOID PROPHAGE"/>
    <property type="match status" value="1"/>
</dbReference>
<dbReference type="InterPro" id="IPR011109">
    <property type="entry name" value="DNA_bind_recombinase_dom"/>
</dbReference>
<organism evidence="3 4">
    <name type="scientific">Microbispora hainanensis</name>
    <dbReference type="NCBI Taxonomy" id="568844"/>
    <lineage>
        <taxon>Bacteria</taxon>
        <taxon>Bacillati</taxon>
        <taxon>Actinomycetota</taxon>
        <taxon>Actinomycetes</taxon>
        <taxon>Streptosporangiales</taxon>
        <taxon>Streptosporangiaceae</taxon>
        <taxon>Microbispora</taxon>
    </lineage>
</organism>
<reference evidence="3" key="1">
    <citation type="submission" date="2022-10" db="EMBL/GenBank/DDBJ databases">
        <title>The complete genomes of actinobacterial strains from the NBC collection.</title>
        <authorList>
            <person name="Joergensen T.S."/>
            <person name="Alvarez Arevalo M."/>
            <person name="Sterndorff E.B."/>
            <person name="Faurdal D."/>
            <person name="Vuksanovic O."/>
            <person name="Mourched A.-S."/>
            <person name="Charusanti P."/>
            <person name="Shaw S."/>
            <person name="Blin K."/>
            <person name="Weber T."/>
        </authorList>
    </citation>
    <scope>NUCLEOTIDE SEQUENCE</scope>
    <source>
        <strain evidence="3">NBC_00254</strain>
    </source>
</reference>
<dbReference type="Gene3D" id="3.90.1750.20">
    <property type="entry name" value="Putative Large Serine Recombinase, Chain B, Domain 2"/>
    <property type="match status" value="1"/>
</dbReference>
<keyword evidence="1" id="KW-0175">Coiled coil</keyword>
<dbReference type="InterPro" id="IPR050639">
    <property type="entry name" value="SSR_resolvase"/>
</dbReference>
<evidence type="ECO:0000313" key="4">
    <source>
        <dbReference type="Proteomes" id="UP001432011"/>
    </source>
</evidence>
<dbReference type="InterPro" id="IPR025827">
    <property type="entry name" value="Zn_ribbon_recom_dom"/>
</dbReference>
<evidence type="ECO:0000259" key="2">
    <source>
        <dbReference type="PROSITE" id="PS51737"/>
    </source>
</evidence>
<dbReference type="Pfam" id="PF07508">
    <property type="entry name" value="Recombinase"/>
    <property type="match status" value="1"/>
</dbReference>
<accession>A0ABZ1SLD9</accession>
<evidence type="ECO:0000313" key="3">
    <source>
        <dbReference type="EMBL" id="WUP73571.1"/>
    </source>
</evidence>
<dbReference type="EMBL" id="CP108085">
    <property type="protein sequence ID" value="WUP73571.1"/>
    <property type="molecule type" value="Genomic_DNA"/>
</dbReference>
<gene>
    <name evidence="3" type="ORF">OG913_29865</name>
</gene>
<evidence type="ECO:0000256" key="1">
    <source>
        <dbReference type="SAM" id="Coils"/>
    </source>
</evidence>
<protein>
    <submittedName>
        <fullName evidence="3">Recombinase family protein</fullName>
    </submittedName>
</protein>
<proteinExistence type="predicted"/>
<feature type="domain" description="Recombinase" evidence="2">
    <location>
        <begin position="57"/>
        <end position="218"/>
    </location>
</feature>
<dbReference type="PANTHER" id="PTHR30461:SF23">
    <property type="entry name" value="DNA RECOMBINASE-RELATED"/>
    <property type="match status" value="1"/>
</dbReference>
<name>A0ABZ1SLD9_9ACTN</name>